<feature type="region of interest" description="Disordered" evidence="1">
    <location>
        <begin position="83"/>
        <end position="112"/>
    </location>
</feature>
<dbReference type="EMBL" id="ML978158">
    <property type="protein sequence ID" value="KAF2035062.1"/>
    <property type="molecule type" value="Genomic_DNA"/>
</dbReference>
<feature type="compositionally biased region" description="Basic and acidic residues" evidence="1">
    <location>
        <begin position="83"/>
        <end position="102"/>
    </location>
</feature>
<evidence type="ECO:0000313" key="3">
    <source>
        <dbReference type="Proteomes" id="UP000799777"/>
    </source>
</evidence>
<evidence type="ECO:0000256" key="1">
    <source>
        <dbReference type="SAM" id="MobiDB-lite"/>
    </source>
</evidence>
<feature type="region of interest" description="Disordered" evidence="1">
    <location>
        <begin position="288"/>
        <end position="318"/>
    </location>
</feature>
<feature type="compositionally biased region" description="Basic residues" evidence="1">
    <location>
        <begin position="129"/>
        <end position="145"/>
    </location>
</feature>
<feature type="region of interest" description="Disordered" evidence="1">
    <location>
        <begin position="414"/>
        <end position="532"/>
    </location>
</feature>
<reference evidence="2" key="1">
    <citation type="journal article" date="2020" name="Stud. Mycol.">
        <title>101 Dothideomycetes genomes: a test case for predicting lifestyles and emergence of pathogens.</title>
        <authorList>
            <person name="Haridas S."/>
            <person name="Albert R."/>
            <person name="Binder M."/>
            <person name="Bloem J."/>
            <person name="Labutti K."/>
            <person name="Salamov A."/>
            <person name="Andreopoulos B."/>
            <person name="Baker S."/>
            <person name="Barry K."/>
            <person name="Bills G."/>
            <person name="Bluhm B."/>
            <person name="Cannon C."/>
            <person name="Castanera R."/>
            <person name="Culley D."/>
            <person name="Daum C."/>
            <person name="Ezra D."/>
            <person name="Gonzalez J."/>
            <person name="Henrissat B."/>
            <person name="Kuo A."/>
            <person name="Liang C."/>
            <person name="Lipzen A."/>
            <person name="Lutzoni F."/>
            <person name="Magnuson J."/>
            <person name="Mondo S."/>
            <person name="Nolan M."/>
            <person name="Ohm R."/>
            <person name="Pangilinan J."/>
            <person name="Park H.-J."/>
            <person name="Ramirez L."/>
            <person name="Alfaro M."/>
            <person name="Sun H."/>
            <person name="Tritt A."/>
            <person name="Yoshinaga Y."/>
            <person name="Zwiers L.-H."/>
            <person name="Turgeon B."/>
            <person name="Goodwin S."/>
            <person name="Spatafora J."/>
            <person name="Crous P."/>
            <person name="Grigoriev I."/>
        </authorList>
    </citation>
    <scope>NUCLEOTIDE SEQUENCE</scope>
    <source>
        <strain evidence="2">CBS 110217</strain>
    </source>
</reference>
<proteinExistence type="predicted"/>
<protein>
    <submittedName>
        <fullName evidence="2">Uncharacterized protein</fullName>
    </submittedName>
</protein>
<feature type="compositionally biased region" description="Acidic residues" evidence="1">
    <location>
        <begin position="505"/>
        <end position="525"/>
    </location>
</feature>
<gene>
    <name evidence="2" type="ORF">EK21DRAFT_84699</name>
</gene>
<feature type="compositionally biased region" description="Basic and acidic residues" evidence="1">
    <location>
        <begin position="12"/>
        <end position="33"/>
    </location>
</feature>
<feature type="region of interest" description="Disordered" evidence="1">
    <location>
        <begin position="176"/>
        <end position="233"/>
    </location>
</feature>
<feature type="region of interest" description="Disordered" evidence="1">
    <location>
        <begin position="125"/>
        <end position="146"/>
    </location>
</feature>
<feature type="region of interest" description="Disordered" evidence="1">
    <location>
        <begin position="1"/>
        <end position="40"/>
    </location>
</feature>
<keyword evidence="3" id="KW-1185">Reference proteome</keyword>
<feature type="compositionally biased region" description="Basic and acidic residues" evidence="1">
    <location>
        <begin position="473"/>
        <end position="483"/>
    </location>
</feature>
<feature type="compositionally biased region" description="Basic and acidic residues" evidence="1">
    <location>
        <begin position="176"/>
        <end position="218"/>
    </location>
</feature>
<feature type="compositionally biased region" description="Polar residues" evidence="1">
    <location>
        <begin position="436"/>
        <end position="446"/>
    </location>
</feature>
<dbReference type="Proteomes" id="UP000799777">
    <property type="component" value="Unassembled WGS sequence"/>
</dbReference>
<comment type="caution">
    <text evidence="2">The sequence shown here is derived from an EMBL/GenBank/DDBJ whole genome shotgun (WGS) entry which is preliminary data.</text>
</comment>
<dbReference type="AlphaFoldDB" id="A0A9P4HKW7"/>
<organism evidence="2 3">
    <name type="scientific">Setomelanomma holmii</name>
    <dbReference type="NCBI Taxonomy" id="210430"/>
    <lineage>
        <taxon>Eukaryota</taxon>
        <taxon>Fungi</taxon>
        <taxon>Dikarya</taxon>
        <taxon>Ascomycota</taxon>
        <taxon>Pezizomycotina</taxon>
        <taxon>Dothideomycetes</taxon>
        <taxon>Pleosporomycetidae</taxon>
        <taxon>Pleosporales</taxon>
        <taxon>Pleosporineae</taxon>
        <taxon>Phaeosphaeriaceae</taxon>
        <taxon>Setomelanomma</taxon>
    </lineage>
</organism>
<accession>A0A9P4HKW7</accession>
<feature type="compositionally biased region" description="Low complexity" evidence="1">
    <location>
        <begin position="414"/>
        <end position="435"/>
    </location>
</feature>
<sequence length="563" mass="60246">MADSNTAVESKAAGDKMEAEHVGKAEAEAKAHQEANPLQRWKLNTWPKQKLRYRRTEKAFEEASVISESLRDALAAAAMENMRQEQEQAKNKEDLRNSKEVEPMYESSTSQVLVEHTRLTFRTLCTPQRNKRRSKSTNRKRRKWGPCKGLHATKYLETVQMRCQTLRHAAEEQLKAEEDQKTAQEMEAMHAAAEQRKAEEHKKAADEKEHQEKAKQPEMAHQQSVAAVVSPDQGATSVPVAVTIVIETSDTAPAPHPPVVSSKAVEFTSLATTHTTVAPAIQVSSGVAPPSGLPSVHESVAASAAQPPSPPTGHVSSAAPVLKPSPAILAVTSHSALLPAISPLFANTTAIVHPPAPRVTKPSAIEHSVSPSKPSLPPVVEVRSSKSSVIAATSSVYESKTVESEVAAVVSSTIVSSPGSPISSSAPTIPAAGTTVSSPTQKSLNATPAPPSNLVEASPLPVKQPEPEQSPLLEKDAEPKESEEQPLDANSSEEESSAGESSGPECEEDSENEEEPEEEESLEQDDALRPGMVPVVEAKAALAKVVQHPAGFLISRRRSQRAL</sequence>
<name>A0A9P4HKW7_9PLEO</name>
<evidence type="ECO:0000313" key="2">
    <source>
        <dbReference type="EMBL" id="KAF2035062.1"/>
    </source>
</evidence>